<dbReference type="EMBL" id="GGEC01000449">
    <property type="protein sequence ID" value="MBW80932.1"/>
    <property type="molecule type" value="Transcribed_RNA"/>
</dbReference>
<organism evidence="1">
    <name type="scientific">Rhizophora mucronata</name>
    <name type="common">Asiatic mangrove</name>
    <dbReference type="NCBI Taxonomy" id="61149"/>
    <lineage>
        <taxon>Eukaryota</taxon>
        <taxon>Viridiplantae</taxon>
        <taxon>Streptophyta</taxon>
        <taxon>Embryophyta</taxon>
        <taxon>Tracheophyta</taxon>
        <taxon>Spermatophyta</taxon>
        <taxon>Magnoliopsida</taxon>
        <taxon>eudicotyledons</taxon>
        <taxon>Gunneridae</taxon>
        <taxon>Pentapetalae</taxon>
        <taxon>rosids</taxon>
        <taxon>fabids</taxon>
        <taxon>Malpighiales</taxon>
        <taxon>Rhizophoraceae</taxon>
        <taxon>Rhizophora</taxon>
    </lineage>
</organism>
<reference evidence="1" key="1">
    <citation type="submission" date="2018-02" db="EMBL/GenBank/DDBJ databases">
        <title>Rhizophora mucronata_Transcriptome.</title>
        <authorList>
            <person name="Meera S.P."/>
            <person name="Sreeshan A."/>
            <person name="Augustine A."/>
        </authorList>
    </citation>
    <scope>NUCLEOTIDE SEQUENCE</scope>
    <source>
        <tissue evidence="1">Leaf</tissue>
    </source>
</reference>
<accession>A0A2P2II88</accession>
<protein>
    <submittedName>
        <fullName evidence="1">Uncharacterized protein</fullName>
    </submittedName>
</protein>
<sequence>MCLPKVPSNLCLAD</sequence>
<name>A0A2P2II88_RHIMU</name>
<evidence type="ECO:0000313" key="1">
    <source>
        <dbReference type="EMBL" id="MBW80932.1"/>
    </source>
</evidence>
<proteinExistence type="predicted"/>